<evidence type="ECO:0000256" key="1">
    <source>
        <dbReference type="SAM" id="MobiDB-lite"/>
    </source>
</evidence>
<evidence type="ECO:0000313" key="2">
    <source>
        <dbReference type="EMBL" id="JAC83023.1"/>
    </source>
</evidence>
<reference evidence="2" key="1">
    <citation type="submission" date="2014-05" db="EMBL/GenBank/DDBJ databases">
        <title>The transcriptome of the halophilic microalga Tetraselmis sp. GSL018 isolated from the Great Salt Lake, Utah.</title>
        <authorList>
            <person name="Jinkerson R.E."/>
            <person name="D'Adamo S."/>
            <person name="Posewitz M.C."/>
        </authorList>
    </citation>
    <scope>NUCLEOTIDE SEQUENCE</scope>
    <source>
        <strain evidence="2">GSL018</strain>
    </source>
</reference>
<accession>A0A061SFG3</accession>
<protein>
    <submittedName>
        <fullName evidence="2">Uncharacterized protein</fullName>
    </submittedName>
</protein>
<feature type="non-terminal residue" evidence="2">
    <location>
        <position position="1"/>
    </location>
</feature>
<feature type="region of interest" description="Disordered" evidence="1">
    <location>
        <begin position="1"/>
        <end position="107"/>
    </location>
</feature>
<gene>
    <name evidence="2" type="ORF">TSPGSL018_4321</name>
</gene>
<feature type="compositionally biased region" description="Basic and acidic residues" evidence="1">
    <location>
        <begin position="32"/>
        <end position="54"/>
    </location>
</feature>
<proteinExistence type="predicted"/>
<name>A0A061SFG3_9CHLO</name>
<sequence length="107" mass="11265">CLDSPGHSLGARSAGLHDADREPAAAAALPLPHERRELLADAAERAEPPRRDPLGDEPDELRRQRRPPGAQFPRPQDGLVSTALAPAPHIPRAVRKAAGGQGSALPT</sequence>
<dbReference type="AlphaFoldDB" id="A0A061SFG3"/>
<dbReference type="EMBL" id="GBEZ01001996">
    <property type="protein sequence ID" value="JAC83023.1"/>
    <property type="molecule type" value="Transcribed_RNA"/>
</dbReference>
<organism evidence="2">
    <name type="scientific">Tetraselmis sp. GSL018</name>
    <dbReference type="NCBI Taxonomy" id="582737"/>
    <lineage>
        <taxon>Eukaryota</taxon>
        <taxon>Viridiplantae</taxon>
        <taxon>Chlorophyta</taxon>
        <taxon>core chlorophytes</taxon>
        <taxon>Chlorodendrophyceae</taxon>
        <taxon>Chlorodendrales</taxon>
        <taxon>Chlorodendraceae</taxon>
        <taxon>Tetraselmis</taxon>
    </lineage>
</organism>